<protein>
    <submittedName>
        <fullName evidence="3">Uncharacterized protein</fullName>
    </submittedName>
</protein>
<organism evidence="3 4">
    <name type="scientific">Muraenolepis orangiensis</name>
    <name type="common">Patagonian moray cod</name>
    <dbReference type="NCBI Taxonomy" id="630683"/>
    <lineage>
        <taxon>Eukaryota</taxon>
        <taxon>Metazoa</taxon>
        <taxon>Chordata</taxon>
        <taxon>Craniata</taxon>
        <taxon>Vertebrata</taxon>
        <taxon>Euteleostomi</taxon>
        <taxon>Actinopterygii</taxon>
        <taxon>Neopterygii</taxon>
        <taxon>Teleostei</taxon>
        <taxon>Neoteleostei</taxon>
        <taxon>Acanthomorphata</taxon>
        <taxon>Zeiogadaria</taxon>
        <taxon>Gadariae</taxon>
        <taxon>Gadiformes</taxon>
        <taxon>Muraenolepidoidei</taxon>
        <taxon>Muraenolepididae</taxon>
        <taxon>Muraenolepis</taxon>
    </lineage>
</organism>
<dbReference type="PANTHER" id="PTHR15917:SF0">
    <property type="entry name" value="PROTEIN LARGEN"/>
    <property type="match status" value="1"/>
</dbReference>
<feature type="compositionally biased region" description="Basic and acidic residues" evidence="2">
    <location>
        <begin position="158"/>
        <end position="167"/>
    </location>
</feature>
<dbReference type="Proteomes" id="UP001148018">
    <property type="component" value="Unassembled WGS sequence"/>
</dbReference>
<dbReference type="GO" id="GO:0045793">
    <property type="term" value="P:positive regulation of cell size"/>
    <property type="evidence" value="ECO:0007669"/>
    <property type="project" value="TreeGrafter"/>
</dbReference>
<dbReference type="EMBL" id="JANIIK010000111">
    <property type="protein sequence ID" value="KAJ3595339.1"/>
    <property type="molecule type" value="Genomic_DNA"/>
</dbReference>
<dbReference type="AlphaFoldDB" id="A0A9Q0DT51"/>
<feature type="compositionally biased region" description="Pro residues" evidence="2">
    <location>
        <begin position="299"/>
        <end position="320"/>
    </location>
</feature>
<proteinExistence type="predicted"/>
<keyword evidence="1" id="KW-0175">Coiled coil</keyword>
<dbReference type="PANTHER" id="PTHR15917">
    <property type="match status" value="1"/>
</dbReference>
<accession>A0A9Q0DT51</accession>
<feature type="compositionally biased region" description="Basic residues" evidence="2">
    <location>
        <begin position="288"/>
        <end position="297"/>
    </location>
</feature>
<feature type="compositionally biased region" description="Basic and acidic residues" evidence="2">
    <location>
        <begin position="188"/>
        <end position="197"/>
    </location>
</feature>
<feature type="region of interest" description="Disordered" evidence="2">
    <location>
        <begin position="393"/>
        <end position="420"/>
    </location>
</feature>
<comment type="caution">
    <text evidence="3">The sequence shown here is derived from an EMBL/GenBank/DDBJ whole genome shotgun (WGS) entry which is preliminary data.</text>
</comment>
<feature type="compositionally biased region" description="Acidic residues" evidence="2">
    <location>
        <begin position="171"/>
        <end position="187"/>
    </location>
</feature>
<reference evidence="3" key="1">
    <citation type="submission" date="2022-07" db="EMBL/GenBank/DDBJ databases">
        <title>Chromosome-level genome of Muraenolepis orangiensis.</title>
        <authorList>
            <person name="Kim J."/>
        </authorList>
    </citation>
    <scope>NUCLEOTIDE SEQUENCE</scope>
    <source>
        <strain evidence="3">KU_S4_2022</strain>
        <tissue evidence="3">Muscle</tissue>
    </source>
</reference>
<dbReference type="OrthoDB" id="8615648at2759"/>
<feature type="compositionally biased region" description="Acidic residues" evidence="2">
    <location>
        <begin position="243"/>
        <end position="263"/>
    </location>
</feature>
<keyword evidence="4" id="KW-1185">Reference proteome</keyword>
<feature type="compositionally biased region" description="Basic and acidic residues" evidence="2">
    <location>
        <begin position="223"/>
        <end position="242"/>
    </location>
</feature>
<feature type="non-terminal residue" evidence="3">
    <location>
        <position position="420"/>
    </location>
</feature>
<name>A0A9Q0DT51_9TELE</name>
<dbReference type="GO" id="GO:0045727">
    <property type="term" value="P:positive regulation of translation"/>
    <property type="evidence" value="ECO:0007669"/>
    <property type="project" value="TreeGrafter"/>
</dbReference>
<evidence type="ECO:0000256" key="1">
    <source>
        <dbReference type="ARBA" id="ARBA00023054"/>
    </source>
</evidence>
<evidence type="ECO:0000313" key="4">
    <source>
        <dbReference type="Proteomes" id="UP001148018"/>
    </source>
</evidence>
<evidence type="ECO:0000256" key="2">
    <source>
        <dbReference type="SAM" id="MobiDB-lite"/>
    </source>
</evidence>
<feature type="region of interest" description="Disordered" evidence="2">
    <location>
        <begin position="1"/>
        <end position="330"/>
    </location>
</feature>
<sequence length="420" mass="45388">MDPDGPHRFPRAGGPWQRAPDPRRYGTPAHVRDHPGPPGDRRDLGGGGRDLWADGAQSHRSPQRRPVFAAGPGPYPVPPGHFSPGHRDPWDPRPAQRTHGARGHCSSVREQCGCVWVVGGSSGSSGSGGGGGGARPFNGASRHTFFNGGPLPPPEFRGQGDGRRRTPDGGLGEEEDEEDNEEGSGEEGDGRRAARERERRRRLEPRAPPSYLHVSNGHSGRRGGREAGSRRPDRSWRSKLLSEEEEEVEELEELEELEEEEEEGRAGYSGAPGVSRGGFFSTEVPQKHLNHGRRKGPRLAPPAPPGEPAVPAAPDPPPPGGGAAPGATVHEQIRQVVRNLEDVLGGLKQVHVEMKEVVDQIDRLTANMDLGDESLNHVFLRTNAPSPVHMASVVKTNRVPPPWGATKEAGRRQQRPPQQP</sequence>
<evidence type="ECO:0000313" key="3">
    <source>
        <dbReference type="EMBL" id="KAJ3595339.1"/>
    </source>
</evidence>
<feature type="compositionally biased region" description="Gly residues" evidence="2">
    <location>
        <begin position="120"/>
        <end position="134"/>
    </location>
</feature>
<feature type="compositionally biased region" description="Basic and acidic residues" evidence="2">
    <location>
        <begin position="20"/>
        <end position="44"/>
    </location>
</feature>
<dbReference type="InterPro" id="IPR027997">
    <property type="entry name" value="Largen/INSYN1"/>
</dbReference>
<gene>
    <name evidence="3" type="ORF">NHX12_004643</name>
</gene>